<accession>A0A6N3FY43</accession>
<feature type="compositionally biased region" description="Polar residues" evidence="5">
    <location>
        <begin position="472"/>
        <end position="481"/>
    </location>
</feature>
<evidence type="ECO:0000256" key="3">
    <source>
        <dbReference type="ARBA" id="ARBA00023054"/>
    </source>
</evidence>
<feature type="region of interest" description="Disordered" evidence="5">
    <location>
        <begin position="461"/>
        <end position="481"/>
    </location>
</feature>
<organism evidence="6">
    <name type="scientific">Paraprevotella clara</name>
    <dbReference type="NCBI Taxonomy" id="454154"/>
    <lineage>
        <taxon>Bacteria</taxon>
        <taxon>Pseudomonadati</taxon>
        <taxon>Bacteroidota</taxon>
        <taxon>Bacteroidia</taxon>
        <taxon>Bacteroidales</taxon>
        <taxon>Prevotellaceae</taxon>
        <taxon>Paraprevotella</taxon>
    </lineage>
</organism>
<dbReference type="EMBL" id="CACRUT010000023">
    <property type="protein sequence ID" value="VYU57272.1"/>
    <property type="molecule type" value="Genomic_DNA"/>
</dbReference>
<dbReference type="InterPro" id="IPR003798">
    <property type="entry name" value="DNA_recombination_RmuC"/>
</dbReference>
<dbReference type="Pfam" id="PF02646">
    <property type="entry name" value="RmuC"/>
    <property type="match status" value="1"/>
</dbReference>
<gene>
    <name evidence="6" type="primary">rmuC</name>
    <name evidence="6" type="ORF">PCLFYP37_00295</name>
</gene>
<reference evidence="6" key="1">
    <citation type="submission" date="2019-11" db="EMBL/GenBank/DDBJ databases">
        <authorList>
            <person name="Feng L."/>
        </authorList>
    </citation>
    <scope>NUCLEOTIDE SEQUENCE</scope>
    <source>
        <strain evidence="6">PclaraLFYP37</strain>
    </source>
</reference>
<feature type="region of interest" description="Disordered" evidence="5">
    <location>
        <begin position="43"/>
        <end position="64"/>
    </location>
</feature>
<comment type="similarity">
    <text evidence="2">Belongs to the RmuC family.</text>
</comment>
<name>A0A6N3FY43_9BACT</name>
<dbReference type="RefSeq" id="WP_412442429.1">
    <property type="nucleotide sequence ID" value="NZ_CACRUT010000023.1"/>
</dbReference>
<keyword evidence="4" id="KW-0233">DNA recombination</keyword>
<sequence length="481" mass="54529">MTELLWLFAGLICGAGVVFLWTKARMSSLQTLLQVREEEMEKRRSEMEESGERQSQDFKEREERMENHLAALQERCETLNRENKGLAADKQTLEKELVLVREQMVREGEERNRRFKEQLNLMQEQLQNATREILGQRTRELSQQNTVQMTAIIDPLKETIREMRTAMDSSRDTHNKNTASLEKAIEEVMRRTREIGAEADKLASALRNENKVQGNWGELILDELLESQGLKEGIHYEKQVTLRDRAGKAILNEESGKRMIPDTILHYPDGKDAVIDSKVSLTAFVDYQNAETDDARAEALQRHVRSVRQHVAELARKDYSAYIKLPRQALNYVIMFVPNEGALQLALAEAPELWREAFSKGVFITGEQNLTAALRIIQIAWTQMQQAQNQEAIYDTARMLLDRVADFIGHFETVGQKLQDASSSFTKAADKLKDGRLSVVGAANKLIKLGAKASAKKVIPEENEPLHGVEGTTETGANLPG</sequence>
<dbReference type="PANTHER" id="PTHR30563:SF0">
    <property type="entry name" value="DNA RECOMBINATION PROTEIN RMUC"/>
    <property type="match status" value="1"/>
</dbReference>
<evidence type="ECO:0000256" key="2">
    <source>
        <dbReference type="ARBA" id="ARBA00009840"/>
    </source>
</evidence>
<evidence type="ECO:0000313" key="6">
    <source>
        <dbReference type="EMBL" id="VYU57272.1"/>
    </source>
</evidence>
<dbReference type="AlphaFoldDB" id="A0A6N3FY43"/>
<proteinExistence type="inferred from homology"/>
<dbReference type="GO" id="GO:0006310">
    <property type="term" value="P:DNA recombination"/>
    <property type="evidence" value="ECO:0007669"/>
    <property type="project" value="UniProtKB-KW"/>
</dbReference>
<evidence type="ECO:0000256" key="4">
    <source>
        <dbReference type="ARBA" id="ARBA00023172"/>
    </source>
</evidence>
<keyword evidence="3" id="KW-0175">Coiled coil</keyword>
<evidence type="ECO:0000256" key="5">
    <source>
        <dbReference type="SAM" id="MobiDB-lite"/>
    </source>
</evidence>
<evidence type="ECO:0000256" key="1">
    <source>
        <dbReference type="ARBA" id="ARBA00003416"/>
    </source>
</evidence>
<protein>
    <submittedName>
        <fullName evidence="6">DNA recombination protein RmuC</fullName>
    </submittedName>
</protein>
<comment type="function">
    <text evidence="1">Involved in DNA recombination.</text>
</comment>
<dbReference type="PANTHER" id="PTHR30563">
    <property type="entry name" value="DNA RECOMBINATION PROTEIN RMUC"/>
    <property type="match status" value="1"/>
</dbReference>